<reference evidence="11 12" key="1">
    <citation type="submission" date="2016-07" db="EMBL/GenBank/DDBJ databases">
        <title>Pervasive Adenine N6-methylation of Active Genes in Fungi.</title>
        <authorList>
            <consortium name="DOE Joint Genome Institute"/>
            <person name="Mondo S.J."/>
            <person name="Dannebaum R.O."/>
            <person name="Kuo R.C."/>
            <person name="Labutti K."/>
            <person name="Haridas S."/>
            <person name="Kuo A."/>
            <person name="Salamov A."/>
            <person name="Ahrendt S.R."/>
            <person name="Lipzen A."/>
            <person name="Sullivan W."/>
            <person name="Andreopoulos W.B."/>
            <person name="Clum A."/>
            <person name="Lindquist E."/>
            <person name="Daum C."/>
            <person name="Ramamoorthy G.K."/>
            <person name="Gryganskyi A."/>
            <person name="Culley D."/>
            <person name="Magnuson J.K."/>
            <person name="James T.Y."/>
            <person name="O'Malley M.A."/>
            <person name="Stajich J.E."/>
            <person name="Spatafora J.W."/>
            <person name="Visel A."/>
            <person name="Grigoriev I.V."/>
        </authorList>
    </citation>
    <scope>NUCLEOTIDE SEQUENCE [LARGE SCALE GENOMIC DNA]</scope>
    <source>
        <strain evidence="11 12">JEL800</strain>
    </source>
</reference>
<feature type="transmembrane region" description="Helical" evidence="10">
    <location>
        <begin position="530"/>
        <end position="549"/>
    </location>
</feature>
<evidence type="ECO:0000256" key="5">
    <source>
        <dbReference type="ARBA" id="ARBA00022737"/>
    </source>
</evidence>
<dbReference type="GO" id="GO:0005886">
    <property type="term" value="C:plasma membrane"/>
    <property type="evidence" value="ECO:0007669"/>
    <property type="project" value="UniProtKB-SubCell"/>
</dbReference>
<gene>
    <name evidence="11" type="ORF">BCR33DRAFT_851044</name>
</gene>
<dbReference type="InterPro" id="IPR036770">
    <property type="entry name" value="Ankyrin_rpt-contain_sf"/>
</dbReference>
<dbReference type="Pfam" id="PF12796">
    <property type="entry name" value="Ank_2"/>
    <property type="match status" value="1"/>
</dbReference>
<dbReference type="OrthoDB" id="2142870at2759"/>
<feature type="transmembrane region" description="Helical" evidence="10">
    <location>
        <begin position="417"/>
        <end position="438"/>
    </location>
</feature>
<keyword evidence="10" id="KW-0812">Transmembrane</keyword>
<keyword evidence="4" id="KW-0109">Calcium transport</keyword>
<feature type="compositionally biased region" description="Basic and acidic residues" evidence="9">
    <location>
        <begin position="1"/>
        <end position="14"/>
    </location>
</feature>
<keyword evidence="7" id="KW-0406">Ion transport</keyword>
<evidence type="ECO:0000256" key="4">
    <source>
        <dbReference type="ARBA" id="ARBA00022568"/>
    </source>
</evidence>
<feature type="compositionally biased region" description="Low complexity" evidence="9">
    <location>
        <begin position="38"/>
        <end position="50"/>
    </location>
</feature>
<evidence type="ECO:0000256" key="10">
    <source>
        <dbReference type="SAM" id="Phobius"/>
    </source>
</evidence>
<sequence length="877" mass="99490">MSSFRPRRESHMSDDSESSGGQQAALDSNFNEIPLVPLPSSSGSGSGAAGLDAADFTSTRLVPKPHLSTESASPNKVALNQTNAFMDGGLWQAVWEGNMAGTQQWSQEPVAPGSVYTRGEFERGAEGETILHLAVLRKHTDLAFWIIDRFPSLINETYVKHKYYGETPLHIAVVNCGLPRTAENPDAPNDISIVKRLVERGALVNGPLVSGTEFLKDSDKGVLYFGQTILQFAAANGKTAAVKYLVENPHDPADLTVVDIYGNNVLHVMAYHGNFDVELFGYLKRKNMLSRRIAKRNGQDCPVDISKARNKEHLTAYQVGISRGHVKALEAMKDIIWEFGVVRQYRICLDDLDPLQPHQDKKESLREQFKDGSKALERYSKSAIEIAVENQDKEILSHPLMESILKIKWALYGRAEFLWRLGLTAFLVICITVTISLQPDTLEARRNYSFSDENRHPIPRLVFESLSIAGTVIMILGELEELRIQGIEYVRGYGSMENNVQWLFAIMIWTIPLVRWGIAAATGTSGYDTLVDVENVMFGFCAIWGWFYLLEFSKGFEKLGPLLLIFKRMILTDFVAWLVPYVVLTIGFASALFLQMQHVPYLTTKEFVPSYDWNQLAGAVVWTIRYIFMKDWFDDFRFAEIPAFTEFLYVLYMFVTQVVLFNVLIAMLAETLKSIAKDSERTWRVQFASLLIQIDESMSDSKHKHILSHLGWTHEDEEELERRELIEDGLAVSSESFKSKIKRSATERKSKSATASRYFIFTERDTVKIDPHTKKRTVKTETLKLIVAKDAKGGEIEVRTDKDHWFGWTRDVMKTIWSGGSSNAEEGGWWKSHSFRVNHSEKHFTVYQHVNRAMRAKVEEKLSVAAAAHDKEVIVYE</sequence>
<evidence type="ECO:0000313" key="12">
    <source>
        <dbReference type="Proteomes" id="UP000193642"/>
    </source>
</evidence>
<protein>
    <submittedName>
        <fullName evidence="11">Uncharacterized protein</fullName>
    </submittedName>
</protein>
<dbReference type="InterPro" id="IPR024862">
    <property type="entry name" value="TRPV"/>
</dbReference>
<evidence type="ECO:0000313" key="11">
    <source>
        <dbReference type="EMBL" id="ORY43270.1"/>
    </source>
</evidence>
<feature type="transmembrane region" description="Helical" evidence="10">
    <location>
        <begin position="570"/>
        <end position="593"/>
    </location>
</feature>
<dbReference type="GO" id="GO:0005262">
    <property type="term" value="F:calcium channel activity"/>
    <property type="evidence" value="ECO:0007669"/>
    <property type="project" value="TreeGrafter"/>
</dbReference>
<evidence type="ECO:0000256" key="1">
    <source>
        <dbReference type="ARBA" id="ARBA00004651"/>
    </source>
</evidence>
<name>A0A1Y2C8A9_9FUNG</name>
<keyword evidence="10" id="KW-1133">Transmembrane helix</keyword>
<dbReference type="Gene3D" id="1.25.40.20">
    <property type="entry name" value="Ankyrin repeat-containing domain"/>
    <property type="match status" value="1"/>
</dbReference>
<comment type="caution">
    <text evidence="11">The sequence shown here is derived from an EMBL/GenBank/DDBJ whole genome shotgun (WGS) entry which is preliminary data.</text>
</comment>
<evidence type="ECO:0000256" key="2">
    <source>
        <dbReference type="ARBA" id="ARBA00022448"/>
    </source>
</evidence>
<dbReference type="EMBL" id="MCGO01000025">
    <property type="protein sequence ID" value="ORY43270.1"/>
    <property type="molecule type" value="Genomic_DNA"/>
</dbReference>
<feature type="transmembrane region" description="Helical" evidence="10">
    <location>
        <begin position="613"/>
        <end position="628"/>
    </location>
</feature>
<keyword evidence="10" id="KW-0472">Membrane</keyword>
<proteinExistence type="predicted"/>
<accession>A0A1Y2C8A9</accession>
<keyword evidence="8" id="KW-0407">Ion channel</keyword>
<dbReference type="STRING" id="329046.A0A1Y2C8A9"/>
<keyword evidence="3" id="KW-1003">Cell membrane</keyword>
<keyword evidence="6" id="KW-0106">Calcium</keyword>
<dbReference type="InterPro" id="IPR002110">
    <property type="entry name" value="Ankyrin_rpt"/>
</dbReference>
<comment type="subcellular location">
    <subcellularLocation>
        <location evidence="1">Cell membrane</location>
        <topology evidence="1">Multi-pass membrane protein</topology>
    </subcellularLocation>
</comment>
<evidence type="ECO:0000256" key="9">
    <source>
        <dbReference type="SAM" id="MobiDB-lite"/>
    </source>
</evidence>
<feature type="transmembrane region" description="Helical" evidence="10">
    <location>
        <begin position="500"/>
        <end position="518"/>
    </location>
</feature>
<evidence type="ECO:0000256" key="8">
    <source>
        <dbReference type="ARBA" id="ARBA00023303"/>
    </source>
</evidence>
<keyword evidence="2" id="KW-0813">Transport</keyword>
<feature type="region of interest" description="Disordered" evidence="9">
    <location>
        <begin position="1"/>
        <end position="50"/>
    </location>
</feature>
<feature type="compositionally biased region" description="Polar residues" evidence="9">
    <location>
        <begin position="18"/>
        <end position="31"/>
    </location>
</feature>
<feature type="transmembrane region" description="Helical" evidence="10">
    <location>
        <begin position="649"/>
        <end position="669"/>
    </location>
</feature>
<dbReference type="GO" id="GO:0098703">
    <property type="term" value="P:calcium ion import across plasma membrane"/>
    <property type="evidence" value="ECO:0007669"/>
    <property type="project" value="TreeGrafter"/>
</dbReference>
<dbReference type="AlphaFoldDB" id="A0A1Y2C8A9"/>
<dbReference type="SMART" id="SM00248">
    <property type="entry name" value="ANK"/>
    <property type="match status" value="4"/>
</dbReference>
<dbReference type="Proteomes" id="UP000193642">
    <property type="component" value="Unassembled WGS sequence"/>
</dbReference>
<dbReference type="PANTHER" id="PTHR10582">
    <property type="entry name" value="TRANSIENT RECEPTOR POTENTIAL ION CHANNEL PROTEIN"/>
    <property type="match status" value="1"/>
</dbReference>
<dbReference type="PANTHER" id="PTHR10582:SF2">
    <property type="entry name" value="INACTIVE"/>
    <property type="match status" value="1"/>
</dbReference>
<organism evidence="11 12">
    <name type="scientific">Rhizoclosmatium globosum</name>
    <dbReference type="NCBI Taxonomy" id="329046"/>
    <lineage>
        <taxon>Eukaryota</taxon>
        <taxon>Fungi</taxon>
        <taxon>Fungi incertae sedis</taxon>
        <taxon>Chytridiomycota</taxon>
        <taxon>Chytridiomycota incertae sedis</taxon>
        <taxon>Chytridiomycetes</taxon>
        <taxon>Chytridiales</taxon>
        <taxon>Chytriomycetaceae</taxon>
        <taxon>Rhizoclosmatium</taxon>
    </lineage>
</organism>
<evidence type="ECO:0000256" key="3">
    <source>
        <dbReference type="ARBA" id="ARBA00022475"/>
    </source>
</evidence>
<keyword evidence="12" id="KW-1185">Reference proteome</keyword>
<dbReference type="SUPFAM" id="SSF48403">
    <property type="entry name" value="Ankyrin repeat"/>
    <property type="match status" value="1"/>
</dbReference>
<evidence type="ECO:0000256" key="6">
    <source>
        <dbReference type="ARBA" id="ARBA00022837"/>
    </source>
</evidence>
<keyword evidence="5" id="KW-0677">Repeat</keyword>
<evidence type="ECO:0000256" key="7">
    <source>
        <dbReference type="ARBA" id="ARBA00023065"/>
    </source>
</evidence>